<dbReference type="InterPro" id="IPR036388">
    <property type="entry name" value="WH-like_DNA-bd_sf"/>
</dbReference>
<keyword evidence="3" id="KW-1185">Reference proteome</keyword>
<dbReference type="Pfam" id="PF24035">
    <property type="entry name" value="DUF7344"/>
    <property type="match status" value="1"/>
</dbReference>
<dbReference type="Gene3D" id="1.10.10.10">
    <property type="entry name" value="Winged helix-like DNA-binding domain superfamily/Winged helix DNA-binding domain"/>
    <property type="match status" value="1"/>
</dbReference>
<sequence>MQSPEERTVQIVSDPVKRTVLAVLSETENGLTVHELASQLLRSDAIPGRSEAPNSPFQSMVVSLHHRHLPQLEDWDLVDYDRSQLTATISDAEEETWNGIEALYSAMTLLSPAAEQTTILHSRQEVYEHARALADRAMDELFLFYFSDELLDEACLPYAKRAIDRGVTFHAGVKDESARTFFTEQLPEATVWEPQMDWVDGPIDERPQISRLVLADRSHMVLGMWDDPTAPDPSEIAIVASGQKNPLVALVRELLGPRVTHLDLQRPIE</sequence>
<evidence type="ECO:0000313" key="3">
    <source>
        <dbReference type="Proteomes" id="UP001203207"/>
    </source>
</evidence>
<name>A0AAE3FVQ7_9EURY</name>
<reference evidence="2" key="1">
    <citation type="journal article" date="2022" name="Syst. Appl. Microbiol.">
        <title>Natronocalculus amylovorans gen. nov., sp. nov., and Natranaeroarchaeum aerophilus sp. nov., dominant culturable amylolytic natronoarchaea from hypersaline soda lakes in southwestern Siberia.</title>
        <authorList>
            <person name="Sorokin D.Y."/>
            <person name="Elcheninov A.G."/>
            <person name="Khizhniak T.V."/>
            <person name="Koenen M."/>
            <person name="Bale N.J."/>
            <person name="Damste J.S.S."/>
            <person name="Kublanov I.V."/>
        </authorList>
    </citation>
    <scope>NUCLEOTIDE SEQUENCE</scope>
    <source>
        <strain evidence="2">AArc-St2</strain>
    </source>
</reference>
<organism evidence="2 3">
    <name type="scientific">Natronocalculus amylovorans</name>
    <dbReference type="NCBI Taxonomy" id="2917812"/>
    <lineage>
        <taxon>Archaea</taxon>
        <taxon>Methanobacteriati</taxon>
        <taxon>Methanobacteriota</taxon>
        <taxon>Stenosarchaea group</taxon>
        <taxon>Halobacteria</taxon>
        <taxon>Halobacteriales</taxon>
        <taxon>Haloferacaceae</taxon>
        <taxon>Natronocalculus</taxon>
    </lineage>
</organism>
<feature type="domain" description="DUF7344" evidence="1">
    <location>
        <begin position="11"/>
        <end position="84"/>
    </location>
</feature>
<dbReference type="InterPro" id="IPR055768">
    <property type="entry name" value="DUF7344"/>
</dbReference>
<dbReference type="RefSeq" id="WP_250583260.1">
    <property type="nucleotide sequence ID" value="NZ_JAKRVX010000002.1"/>
</dbReference>
<evidence type="ECO:0000313" key="2">
    <source>
        <dbReference type="EMBL" id="MCL9816219.1"/>
    </source>
</evidence>
<reference evidence="2" key="2">
    <citation type="submission" date="2022-02" db="EMBL/GenBank/DDBJ databases">
        <authorList>
            <person name="Elcheninov A.G."/>
            <person name="Sorokin D.Y."/>
            <person name="Kublanov I.V."/>
        </authorList>
    </citation>
    <scope>NUCLEOTIDE SEQUENCE</scope>
    <source>
        <strain evidence="2">AArc-St2</strain>
    </source>
</reference>
<dbReference type="AlphaFoldDB" id="A0AAE3FVQ7"/>
<comment type="caution">
    <text evidence="2">The sequence shown here is derived from an EMBL/GenBank/DDBJ whole genome shotgun (WGS) entry which is preliminary data.</text>
</comment>
<dbReference type="Proteomes" id="UP001203207">
    <property type="component" value="Unassembled WGS sequence"/>
</dbReference>
<protein>
    <recommendedName>
        <fullName evidence="1">DUF7344 domain-containing protein</fullName>
    </recommendedName>
</protein>
<proteinExistence type="predicted"/>
<accession>A0AAE3FVQ7</accession>
<dbReference type="EMBL" id="JAKRVX010000002">
    <property type="protein sequence ID" value="MCL9816219.1"/>
    <property type="molecule type" value="Genomic_DNA"/>
</dbReference>
<gene>
    <name evidence="2" type="ORF">AArcSt2_04605</name>
</gene>
<evidence type="ECO:0000259" key="1">
    <source>
        <dbReference type="Pfam" id="PF24035"/>
    </source>
</evidence>